<evidence type="ECO:0000313" key="3">
    <source>
        <dbReference type="Proteomes" id="UP000549134"/>
    </source>
</evidence>
<dbReference type="EMBL" id="JACAQK010000032">
    <property type="protein sequence ID" value="NWD39837.1"/>
    <property type="molecule type" value="Genomic_DNA"/>
</dbReference>
<sequence>DLLVAQLAISKCAAVYVPLDVNAPTDRQAFMIEDSGARWVLTTSGTEVSGHR</sequence>
<gene>
    <name evidence="2" type="ORF">HX787_28655</name>
</gene>
<reference evidence="2 3" key="1">
    <citation type="submission" date="2020-04" db="EMBL/GenBank/DDBJ databases">
        <title>Molecular characterization of pseudomonads from Agaricus bisporus reveal novel blotch 2 pathogens in Western Europe.</title>
        <authorList>
            <person name="Taparia T."/>
            <person name="Krijger M."/>
            <person name="Haynes E."/>
            <person name="Elpinstone J.G."/>
            <person name="Noble R."/>
            <person name="Van Der Wolf J."/>
        </authorList>
    </citation>
    <scope>NUCLEOTIDE SEQUENCE [LARGE SCALE GENOMIC DNA]</scope>
    <source>
        <strain evidence="2 3">IPO3746</strain>
    </source>
</reference>
<comment type="caution">
    <text evidence="2">The sequence shown here is derived from an EMBL/GenBank/DDBJ whole genome shotgun (WGS) entry which is preliminary data.</text>
</comment>
<name>A0A7Y8ATJ2_PSETO</name>
<organism evidence="2 3">
    <name type="scientific">Pseudomonas tolaasii</name>
    <dbReference type="NCBI Taxonomy" id="29442"/>
    <lineage>
        <taxon>Bacteria</taxon>
        <taxon>Pseudomonadati</taxon>
        <taxon>Pseudomonadota</taxon>
        <taxon>Gammaproteobacteria</taxon>
        <taxon>Pseudomonadales</taxon>
        <taxon>Pseudomonadaceae</taxon>
        <taxon>Pseudomonas</taxon>
    </lineage>
</organism>
<accession>A0A7Y8ATJ2</accession>
<feature type="non-terminal residue" evidence="2">
    <location>
        <position position="1"/>
    </location>
</feature>
<dbReference type="Gene3D" id="3.40.50.980">
    <property type="match status" value="1"/>
</dbReference>
<dbReference type="SUPFAM" id="SSF56801">
    <property type="entry name" value="Acetyl-CoA synthetase-like"/>
    <property type="match status" value="1"/>
</dbReference>
<dbReference type="Proteomes" id="UP000549134">
    <property type="component" value="Unassembled WGS sequence"/>
</dbReference>
<evidence type="ECO:0000259" key="1">
    <source>
        <dbReference type="Pfam" id="PF00501"/>
    </source>
</evidence>
<proteinExistence type="predicted"/>
<dbReference type="InterPro" id="IPR000873">
    <property type="entry name" value="AMP-dep_synth/lig_dom"/>
</dbReference>
<feature type="non-terminal residue" evidence="2">
    <location>
        <position position="52"/>
    </location>
</feature>
<protein>
    <recommendedName>
        <fullName evidence="1">AMP-dependent synthetase/ligase domain-containing protein</fullName>
    </recommendedName>
</protein>
<dbReference type="Pfam" id="PF00501">
    <property type="entry name" value="AMP-binding"/>
    <property type="match status" value="1"/>
</dbReference>
<feature type="domain" description="AMP-dependent synthetase/ligase" evidence="1">
    <location>
        <begin position="2"/>
        <end position="44"/>
    </location>
</feature>
<evidence type="ECO:0000313" key="2">
    <source>
        <dbReference type="EMBL" id="NWD39837.1"/>
    </source>
</evidence>
<dbReference type="AlphaFoldDB" id="A0A7Y8ATJ2"/>